<evidence type="ECO:0000313" key="3">
    <source>
        <dbReference type="EMBL" id="EKX34553.1"/>
    </source>
</evidence>
<dbReference type="PROSITE" id="PS50004">
    <property type="entry name" value="C2"/>
    <property type="match status" value="1"/>
</dbReference>
<reference evidence="3 5" key="1">
    <citation type="journal article" date="2012" name="Nature">
        <title>Algal genomes reveal evolutionary mosaicism and the fate of nucleomorphs.</title>
        <authorList>
            <consortium name="DOE Joint Genome Institute"/>
            <person name="Curtis B.A."/>
            <person name="Tanifuji G."/>
            <person name="Burki F."/>
            <person name="Gruber A."/>
            <person name="Irimia M."/>
            <person name="Maruyama S."/>
            <person name="Arias M.C."/>
            <person name="Ball S.G."/>
            <person name="Gile G.H."/>
            <person name="Hirakawa Y."/>
            <person name="Hopkins J.F."/>
            <person name="Kuo A."/>
            <person name="Rensing S.A."/>
            <person name="Schmutz J."/>
            <person name="Symeonidi A."/>
            <person name="Elias M."/>
            <person name="Eveleigh R.J."/>
            <person name="Herman E.K."/>
            <person name="Klute M.J."/>
            <person name="Nakayama T."/>
            <person name="Obornik M."/>
            <person name="Reyes-Prieto A."/>
            <person name="Armbrust E.V."/>
            <person name="Aves S.J."/>
            <person name="Beiko R.G."/>
            <person name="Coutinho P."/>
            <person name="Dacks J.B."/>
            <person name="Durnford D.G."/>
            <person name="Fast N.M."/>
            <person name="Green B.R."/>
            <person name="Grisdale C.J."/>
            <person name="Hempel F."/>
            <person name="Henrissat B."/>
            <person name="Hoppner M.P."/>
            <person name="Ishida K."/>
            <person name="Kim E."/>
            <person name="Koreny L."/>
            <person name="Kroth P.G."/>
            <person name="Liu Y."/>
            <person name="Malik S.B."/>
            <person name="Maier U.G."/>
            <person name="McRose D."/>
            <person name="Mock T."/>
            <person name="Neilson J.A."/>
            <person name="Onodera N.T."/>
            <person name="Poole A.M."/>
            <person name="Pritham E.J."/>
            <person name="Richards T.A."/>
            <person name="Rocap G."/>
            <person name="Roy S.W."/>
            <person name="Sarai C."/>
            <person name="Schaack S."/>
            <person name="Shirato S."/>
            <person name="Slamovits C.H."/>
            <person name="Spencer D.F."/>
            <person name="Suzuki S."/>
            <person name="Worden A.Z."/>
            <person name="Zauner S."/>
            <person name="Barry K."/>
            <person name="Bell C."/>
            <person name="Bharti A.K."/>
            <person name="Crow J.A."/>
            <person name="Grimwood J."/>
            <person name="Kramer R."/>
            <person name="Lindquist E."/>
            <person name="Lucas S."/>
            <person name="Salamov A."/>
            <person name="McFadden G.I."/>
            <person name="Lane C.E."/>
            <person name="Keeling P.J."/>
            <person name="Gray M.W."/>
            <person name="Grigoriev I.V."/>
            <person name="Archibald J.M."/>
        </authorList>
    </citation>
    <scope>NUCLEOTIDE SEQUENCE</scope>
    <source>
        <strain evidence="3 5">CCMP2712</strain>
    </source>
</reference>
<feature type="region of interest" description="Disordered" evidence="1">
    <location>
        <begin position="207"/>
        <end position="236"/>
    </location>
</feature>
<dbReference type="Proteomes" id="UP000011087">
    <property type="component" value="Unassembled WGS sequence"/>
</dbReference>
<dbReference type="SMART" id="SM00239">
    <property type="entry name" value="C2"/>
    <property type="match status" value="2"/>
</dbReference>
<dbReference type="RefSeq" id="XP_005821533.1">
    <property type="nucleotide sequence ID" value="XM_005821476.1"/>
</dbReference>
<feature type="region of interest" description="Disordered" evidence="1">
    <location>
        <begin position="791"/>
        <end position="811"/>
    </location>
</feature>
<sequence>MFTSVSELALQRAQMRRKMQEDKERKEQEQAQERAQERELIAIGYQVPGKQVIEGTRESRKESKDSMQTIQVDLRQQAMEEDEAESPHTEDIFQVSSTSSPSEMSEQSEAEHMLTVSFSHHISDFKDHIVPRALQDEVQDALQVDRKRVDVGFDAQALKATVRFHPRRHWSEQTSRELEFELLRLINEDAAAKTHWKMLRYAVRCSPGSPSHTSPIGQQDDDFDAAASPPSPDISRVSSVDHLHGRLTSAQLSHGLAHVHFDQPAEEEQATLSPDISVEEEDEVLSLPSDHEDQTAYAFDLQVVEGRNFPNSQVFGLIPQTFCAVSLLFADKTEEEELELEHGIECQDSLSMNSFQANGPFKIRPQAITRQVRGLFPVWNETHVLVEKRPSFVVVRDDESQRTIMSTVNNSPLDGQNVLLLLSVHERAKFGSPPLLGKCVIEVRPGNPIDDWFPLFKHKHEPVLNTTEDAEAAVRLRIGFQVADVATLSKTVSRRSEDRVSHASAGTNNKNTIAKSSFKHSKLKNGKLSGPLEHSARRFLERIAVNSRNDSKRKSKDESEPDKNEKEAFQSKASSPSHDNATMFAVEMSLISAQNIPQRLTWPKEPSVYCTLSLVMIRKASSGDDGELKLILQQKIGDKNASQGESVRFKHEFCSSVLQNSNPIWNERFVFSKVHHFQQGVYKGCMSLNERMFSKHLALYFMISVYDQFQFGADRVIGHCFVRLRRNRRLDGNFPIFNDVKSDRERELDMASVWVCSKFVHRKKNSILYQNFQRDVSAIVGADFDLSISEDEGAEEEGNMSSRSSIETPRPRVWKDAQPLTISVNPHELRQHNRVSDQFMHSIPLSSRLTPRRAQEKSRVKFIFEG</sequence>
<dbReference type="AlphaFoldDB" id="L1IE97"/>
<protein>
    <recommendedName>
        <fullName evidence="2">C2 domain-containing protein</fullName>
    </recommendedName>
</protein>
<feature type="domain" description="C2" evidence="2">
    <location>
        <begin position="565"/>
        <end position="737"/>
    </location>
</feature>
<feature type="region of interest" description="Disordered" evidence="1">
    <location>
        <begin position="543"/>
        <end position="578"/>
    </location>
</feature>
<reference evidence="4" key="3">
    <citation type="submission" date="2016-03" db="UniProtKB">
        <authorList>
            <consortium name="EnsemblProtists"/>
        </authorList>
    </citation>
    <scope>IDENTIFICATION</scope>
</reference>
<dbReference type="Gene3D" id="2.60.40.150">
    <property type="entry name" value="C2 domain"/>
    <property type="match status" value="2"/>
</dbReference>
<dbReference type="PaxDb" id="55529-EKX34553"/>
<dbReference type="Pfam" id="PF00168">
    <property type="entry name" value="C2"/>
    <property type="match status" value="1"/>
</dbReference>
<feature type="compositionally biased region" description="Basic and acidic residues" evidence="1">
    <location>
        <begin position="549"/>
        <end position="569"/>
    </location>
</feature>
<feature type="compositionally biased region" description="Polar residues" evidence="1">
    <location>
        <begin position="208"/>
        <end position="217"/>
    </location>
</feature>
<reference evidence="5" key="2">
    <citation type="submission" date="2012-11" db="EMBL/GenBank/DDBJ databases">
        <authorList>
            <person name="Kuo A."/>
            <person name="Curtis B.A."/>
            <person name="Tanifuji G."/>
            <person name="Burki F."/>
            <person name="Gruber A."/>
            <person name="Irimia M."/>
            <person name="Maruyama S."/>
            <person name="Arias M.C."/>
            <person name="Ball S.G."/>
            <person name="Gile G.H."/>
            <person name="Hirakawa Y."/>
            <person name="Hopkins J.F."/>
            <person name="Rensing S.A."/>
            <person name="Schmutz J."/>
            <person name="Symeonidi A."/>
            <person name="Elias M."/>
            <person name="Eveleigh R.J."/>
            <person name="Herman E.K."/>
            <person name="Klute M.J."/>
            <person name="Nakayama T."/>
            <person name="Obornik M."/>
            <person name="Reyes-Prieto A."/>
            <person name="Armbrust E.V."/>
            <person name="Aves S.J."/>
            <person name="Beiko R.G."/>
            <person name="Coutinho P."/>
            <person name="Dacks J.B."/>
            <person name="Durnford D.G."/>
            <person name="Fast N.M."/>
            <person name="Green B.R."/>
            <person name="Grisdale C."/>
            <person name="Hempe F."/>
            <person name="Henrissat B."/>
            <person name="Hoppner M.P."/>
            <person name="Ishida K.-I."/>
            <person name="Kim E."/>
            <person name="Koreny L."/>
            <person name="Kroth P.G."/>
            <person name="Liu Y."/>
            <person name="Malik S.-B."/>
            <person name="Maier U.G."/>
            <person name="McRose D."/>
            <person name="Mock T."/>
            <person name="Neilson J.A."/>
            <person name="Onodera N.T."/>
            <person name="Poole A.M."/>
            <person name="Pritham E.J."/>
            <person name="Richards T.A."/>
            <person name="Rocap G."/>
            <person name="Roy S.W."/>
            <person name="Sarai C."/>
            <person name="Schaack S."/>
            <person name="Shirato S."/>
            <person name="Slamovits C.H."/>
            <person name="Spencer D.F."/>
            <person name="Suzuki S."/>
            <person name="Worden A.Z."/>
            <person name="Zauner S."/>
            <person name="Barry K."/>
            <person name="Bell C."/>
            <person name="Bharti A.K."/>
            <person name="Crow J.A."/>
            <person name="Grimwood J."/>
            <person name="Kramer R."/>
            <person name="Lindquist E."/>
            <person name="Lucas S."/>
            <person name="Salamov A."/>
            <person name="McFadden G.I."/>
            <person name="Lane C.E."/>
            <person name="Keeling P.J."/>
            <person name="Gray M.W."/>
            <person name="Grigoriev I.V."/>
            <person name="Archibald J.M."/>
        </authorList>
    </citation>
    <scope>NUCLEOTIDE SEQUENCE</scope>
    <source>
        <strain evidence="5">CCMP2712</strain>
    </source>
</reference>
<dbReference type="SUPFAM" id="SSF49562">
    <property type="entry name" value="C2 domain (Calcium/lipid-binding domain, CaLB)"/>
    <property type="match status" value="2"/>
</dbReference>
<dbReference type="InterPro" id="IPR000008">
    <property type="entry name" value="C2_dom"/>
</dbReference>
<feature type="region of interest" description="Disordered" evidence="1">
    <location>
        <begin position="491"/>
        <end position="531"/>
    </location>
</feature>
<feature type="region of interest" description="Disordered" evidence="1">
    <location>
        <begin position="77"/>
        <end position="111"/>
    </location>
</feature>
<dbReference type="HOGENOM" id="CLU_331067_0_0_1"/>
<feature type="region of interest" description="Disordered" evidence="1">
    <location>
        <begin position="13"/>
        <end position="36"/>
    </location>
</feature>
<evidence type="ECO:0000313" key="5">
    <source>
        <dbReference type="Proteomes" id="UP000011087"/>
    </source>
</evidence>
<feature type="compositionally biased region" description="Low complexity" evidence="1">
    <location>
        <begin position="96"/>
        <end position="107"/>
    </location>
</feature>
<evidence type="ECO:0000313" key="4">
    <source>
        <dbReference type="EnsemblProtists" id="EKX34553"/>
    </source>
</evidence>
<accession>L1IE97</accession>
<gene>
    <name evidence="3" type="ORF">GUITHDRAFT_147164</name>
</gene>
<evidence type="ECO:0000256" key="1">
    <source>
        <dbReference type="SAM" id="MobiDB-lite"/>
    </source>
</evidence>
<proteinExistence type="predicted"/>
<dbReference type="GeneID" id="17291295"/>
<organism evidence="3">
    <name type="scientific">Guillardia theta (strain CCMP2712)</name>
    <name type="common">Cryptophyte</name>
    <dbReference type="NCBI Taxonomy" id="905079"/>
    <lineage>
        <taxon>Eukaryota</taxon>
        <taxon>Cryptophyceae</taxon>
        <taxon>Pyrenomonadales</taxon>
        <taxon>Geminigeraceae</taxon>
        <taxon>Guillardia</taxon>
    </lineage>
</organism>
<feature type="compositionally biased region" description="Basic and acidic residues" evidence="1">
    <location>
        <begin position="18"/>
        <end position="36"/>
    </location>
</feature>
<dbReference type="EMBL" id="JH993107">
    <property type="protein sequence ID" value="EKX34553.1"/>
    <property type="molecule type" value="Genomic_DNA"/>
</dbReference>
<dbReference type="KEGG" id="gtt:GUITHDRAFT_147164"/>
<evidence type="ECO:0000259" key="2">
    <source>
        <dbReference type="PROSITE" id="PS50004"/>
    </source>
</evidence>
<name>L1IE97_GUITC</name>
<feature type="compositionally biased region" description="Polar residues" evidence="1">
    <location>
        <begin position="504"/>
        <end position="515"/>
    </location>
</feature>
<dbReference type="InterPro" id="IPR035892">
    <property type="entry name" value="C2_domain_sf"/>
</dbReference>
<keyword evidence="5" id="KW-1185">Reference proteome</keyword>
<dbReference type="CDD" id="cd00030">
    <property type="entry name" value="C2"/>
    <property type="match status" value="1"/>
</dbReference>
<dbReference type="EnsemblProtists" id="EKX34553">
    <property type="protein sequence ID" value="EKX34553"/>
    <property type="gene ID" value="GUITHDRAFT_147164"/>
</dbReference>